<organism evidence="1 2">
    <name type="scientific">Trichomonascus ciferrii</name>
    <dbReference type="NCBI Taxonomy" id="44093"/>
    <lineage>
        <taxon>Eukaryota</taxon>
        <taxon>Fungi</taxon>
        <taxon>Dikarya</taxon>
        <taxon>Ascomycota</taxon>
        <taxon>Saccharomycotina</taxon>
        <taxon>Dipodascomycetes</taxon>
        <taxon>Dipodascales</taxon>
        <taxon>Trichomonascaceae</taxon>
        <taxon>Trichomonascus</taxon>
        <taxon>Trichomonascus ciferrii complex</taxon>
    </lineage>
</organism>
<keyword evidence="2" id="KW-1185">Reference proteome</keyword>
<dbReference type="VEuPathDB" id="FungiDB:TRICI_001386"/>
<dbReference type="AlphaFoldDB" id="A0A642V9R6"/>
<accession>A0A642V9R6</accession>
<proteinExistence type="predicted"/>
<reference evidence="1" key="1">
    <citation type="journal article" date="2019" name="G3 (Bethesda)">
        <title>Genome Assemblies of Two Rare Opportunistic Yeast Pathogens: Diutina rugosa (syn. Candida rugosa) and Trichomonascus ciferrii (syn. Candida ciferrii).</title>
        <authorList>
            <person name="Mixao V."/>
            <person name="Saus E."/>
            <person name="Hansen A.P."/>
            <person name="Lass-Florl C."/>
            <person name="Gabaldon T."/>
        </authorList>
    </citation>
    <scope>NUCLEOTIDE SEQUENCE</scope>
    <source>
        <strain evidence="1">CBS 4856</strain>
    </source>
</reference>
<comment type="caution">
    <text evidence="1">The sequence shown here is derived from an EMBL/GenBank/DDBJ whole genome shotgun (WGS) entry which is preliminary data.</text>
</comment>
<gene>
    <name evidence="1" type="ORF">TRICI_001386</name>
</gene>
<dbReference type="EMBL" id="SWFS01000097">
    <property type="protein sequence ID" value="KAA8916523.1"/>
    <property type="molecule type" value="Genomic_DNA"/>
</dbReference>
<protein>
    <submittedName>
        <fullName evidence="1">Uncharacterized protein</fullName>
    </submittedName>
</protein>
<dbReference type="Proteomes" id="UP000761534">
    <property type="component" value="Unassembled WGS sequence"/>
</dbReference>
<evidence type="ECO:0000313" key="2">
    <source>
        <dbReference type="Proteomes" id="UP000761534"/>
    </source>
</evidence>
<evidence type="ECO:0000313" key="1">
    <source>
        <dbReference type="EMBL" id="KAA8916523.1"/>
    </source>
</evidence>
<name>A0A642V9R6_9ASCO</name>
<sequence length="96" mass="11003">MKRSTAPLKVHLDPDLAEGRVCPFPKNPFYKKPQSFSRNPRYCFEIKLVQAFTDSDLFTSLVRPLSSDVRFPAQTMIPWWKSGATTMLSTLRIPKA</sequence>